<dbReference type="AlphaFoldDB" id="A0A1I1I2V8"/>
<keyword evidence="4" id="KW-0460">Magnesium</keyword>
<proteinExistence type="inferred from homology"/>
<sequence>MINQWKAVLFDLDGTLLDSEWFYYKAWKKALETHGFALESYVWLNEFAGTTDRQAFELLRNKYGLKADPETFFSEVRANVAQQHEKEVVPLMPGAADLLSFLHHRGVTMAVVTSSKRPVATYHLEKNGIKHYFRVLVTRTEVDRPKPDPEPYDLCVAQLKLEKADCLALEDSVTGTTAAKAAQLTCFGVQTHESIRQKLNADLTFDNLHEVREYLED</sequence>
<protein>
    <submittedName>
        <fullName evidence="6">Haloacid dehalogenase superfamily, subfamily IA, variant 3 with third motif having DD or ED</fullName>
    </submittedName>
</protein>
<evidence type="ECO:0000256" key="1">
    <source>
        <dbReference type="ARBA" id="ARBA00001946"/>
    </source>
</evidence>
<dbReference type="InterPro" id="IPR006439">
    <property type="entry name" value="HAD-SF_hydro_IA"/>
</dbReference>
<evidence type="ECO:0000256" key="4">
    <source>
        <dbReference type="ARBA" id="ARBA00022842"/>
    </source>
</evidence>
<keyword evidence="5" id="KW-0119">Carbohydrate metabolism</keyword>
<dbReference type="PRINTS" id="PR00413">
    <property type="entry name" value="HADHALOGNASE"/>
</dbReference>
<accession>A0A1I1I2V8</accession>
<keyword evidence="7" id="KW-1185">Reference proteome</keyword>
<name>A0A1I1I2V8_9SPHI</name>
<dbReference type="EMBL" id="FOLL01000008">
    <property type="protein sequence ID" value="SFC30759.1"/>
    <property type="molecule type" value="Genomic_DNA"/>
</dbReference>
<dbReference type="OrthoDB" id="9797743at2"/>
<dbReference type="Proteomes" id="UP000199577">
    <property type="component" value="Unassembled WGS sequence"/>
</dbReference>
<keyword evidence="3" id="KW-0479">Metal-binding</keyword>
<evidence type="ECO:0000256" key="5">
    <source>
        <dbReference type="ARBA" id="ARBA00023277"/>
    </source>
</evidence>
<dbReference type="SFLD" id="SFLDG01129">
    <property type="entry name" value="C1.5:_HAD__Beta-PGM__Phosphata"/>
    <property type="match status" value="1"/>
</dbReference>
<comment type="cofactor">
    <cofactor evidence="1">
        <name>Mg(2+)</name>
        <dbReference type="ChEBI" id="CHEBI:18420"/>
    </cofactor>
</comment>
<dbReference type="RefSeq" id="WP_090973457.1">
    <property type="nucleotide sequence ID" value="NZ_FOLL01000008.1"/>
</dbReference>
<dbReference type="GO" id="GO:0046872">
    <property type="term" value="F:metal ion binding"/>
    <property type="evidence" value="ECO:0007669"/>
    <property type="project" value="UniProtKB-KW"/>
</dbReference>
<gene>
    <name evidence="6" type="ORF">SAMN05421747_10835</name>
</gene>
<dbReference type="NCBIfam" id="TIGR01509">
    <property type="entry name" value="HAD-SF-IA-v3"/>
    <property type="match status" value="1"/>
</dbReference>
<evidence type="ECO:0000256" key="3">
    <source>
        <dbReference type="ARBA" id="ARBA00022723"/>
    </source>
</evidence>
<dbReference type="InterPro" id="IPR023198">
    <property type="entry name" value="PGP-like_dom2"/>
</dbReference>
<dbReference type="STRING" id="623281.SAMN05421747_10835"/>
<dbReference type="SUPFAM" id="SSF56784">
    <property type="entry name" value="HAD-like"/>
    <property type="match status" value="1"/>
</dbReference>
<dbReference type="InterPro" id="IPR023214">
    <property type="entry name" value="HAD_sf"/>
</dbReference>
<dbReference type="SFLD" id="SFLDS00003">
    <property type="entry name" value="Haloacid_Dehalogenase"/>
    <property type="match status" value="1"/>
</dbReference>
<dbReference type="Gene3D" id="1.10.150.240">
    <property type="entry name" value="Putative phosphatase, domain 2"/>
    <property type="match status" value="1"/>
</dbReference>
<dbReference type="PANTHER" id="PTHR46193">
    <property type="entry name" value="6-PHOSPHOGLUCONATE PHOSPHATASE"/>
    <property type="match status" value="1"/>
</dbReference>
<evidence type="ECO:0000313" key="7">
    <source>
        <dbReference type="Proteomes" id="UP000199577"/>
    </source>
</evidence>
<evidence type="ECO:0000313" key="6">
    <source>
        <dbReference type="EMBL" id="SFC30759.1"/>
    </source>
</evidence>
<dbReference type="InterPro" id="IPR051600">
    <property type="entry name" value="Beta-PGM-like"/>
</dbReference>
<dbReference type="InterPro" id="IPR041492">
    <property type="entry name" value="HAD_2"/>
</dbReference>
<dbReference type="Gene3D" id="3.40.50.1000">
    <property type="entry name" value="HAD superfamily/HAD-like"/>
    <property type="match status" value="1"/>
</dbReference>
<comment type="similarity">
    <text evidence="2">Belongs to the HAD-like hydrolase superfamily. CbbY/CbbZ/Gph/YieH family.</text>
</comment>
<dbReference type="SFLD" id="SFLDG01135">
    <property type="entry name" value="C1.5.6:_HAD__Beta-PGM__Phospha"/>
    <property type="match status" value="1"/>
</dbReference>
<dbReference type="PANTHER" id="PTHR46193:SF18">
    <property type="entry name" value="HEXITOL PHOSPHATASE B"/>
    <property type="match status" value="1"/>
</dbReference>
<organism evidence="6 7">
    <name type="scientific">Parapedobacter composti</name>
    <dbReference type="NCBI Taxonomy" id="623281"/>
    <lineage>
        <taxon>Bacteria</taxon>
        <taxon>Pseudomonadati</taxon>
        <taxon>Bacteroidota</taxon>
        <taxon>Sphingobacteriia</taxon>
        <taxon>Sphingobacteriales</taxon>
        <taxon>Sphingobacteriaceae</taxon>
        <taxon>Parapedobacter</taxon>
    </lineage>
</organism>
<evidence type="ECO:0000256" key="2">
    <source>
        <dbReference type="ARBA" id="ARBA00006171"/>
    </source>
</evidence>
<dbReference type="GO" id="GO:0003824">
    <property type="term" value="F:catalytic activity"/>
    <property type="evidence" value="ECO:0007669"/>
    <property type="project" value="UniProtKB-ARBA"/>
</dbReference>
<dbReference type="InterPro" id="IPR036412">
    <property type="entry name" value="HAD-like_sf"/>
</dbReference>
<dbReference type="CDD" id="cd07505">
    <property type="entry name" value="HAD_BPGM-like"/>
    <property type="match status" value="1"/>
</dbReference>
<reference evidence="6 7" key="1">
    <citation type="submission" date="2016-10" db="EMBL/GenBank/DDBJ databases">
        <authorList>
            <person name="de Groot N.N."/>
        </authorList>
    </citation>
    <scope>NUCLEOTIDE SEQUENCE [LARGE SCALE GENOMIC DNA]</scope>
    <source>
        <strain evidence="6 7">DSM 22900</strain>
    </source>
</reference>
<dbReference type="Pfam" id="PF13419">
    <property type="entry name" value="HAD_2"/>
    <property type="match status" value="1"/>
</dbReference>